<dbReference type="SUPFAM" id="SSF81383">
    <property type="entry name" value="F-box domain"/>
    <property type="match status" value="1"/>
</dbReference>
<dbReference type="PANTHER" id="PTHR33800">
    <property type="entry name" value="OS06G0113600 PROTEIN"/>
    <property type="match status" value="1"/>
</dbReference>
<protein>
    <recommendedName>
        <fullName evidence="1">F-box domain-containing protein</fullName>
    </recommendedName>
</protein>
<dbReference type="EnsemblPlants" id="TuG1812G0700002145.01.T01">
    <property type="protein sequence ID" value="TuG1812G0700002145.01.T01.cds242237"/>
    <property type="gene ID" value="TuG1812G0700002145.01"/>
</dbReference>
<evidence type="ECO:0000259" key="1">
    <source>
        <dbReference type="Pfam" id="PF12937"/>
    </source>
</evidence>
<name>A0A8R7R0Y6_TRIUA</name>
<dbReference type="InterPro" id="IPR036047">
    <property type="entry name" value="F-box-like_dom_sf"/>
</dbReference>
<dbReference type="CDD" id="cd09917">
    <property type="entry name" value="F-box_SF"/>
    <property type="match status" value="1"/>
</dbReference>
<dbReference type="InterPro" id="IPR001810">
    <property type="entry name" value="F-box_dom"/>
</dbReference>
<reference evidence="2" key="2">
    <citation type="submission" date="2018-03" db="EMBL/GenBank/DDBJ databases">
        <title>The Triticum urartu genome reveals the dynamic nature of wheat genome evolution.</title>
        <authorList>
            <person name="Ling H."/>
            <person name="Ma B."/>
            <person name="Shi X."/>
            <person name="Liu H."/>
            <person name="Dong L."/>
            <person name="Sun H."/>
            <person name="Cao Y."/>
            <person name="Gao Q."/>
            <person name="Zheng S."/>
            <person name="Li Y."/>
            <person name="Yu Y."/>
            <person name="Du H."/>
            <person name="Qi M."/>
            <person name="Li Y."/>
            <person name="Yu H."/>
            <person name="Cui Y."/>
            <person name="Wang N."/>
            <person name="Chen C."/>
            <person name="Wu H."/>
            <person name="Zhao Y."/>
            <person name="Zhang J."/>
            <person name="Li Y."/>
            <person name="Zhou W."/>
            <person name="Zhang B."/>
            <person name="Hu W."/>
            <person name="Eijk M."/>
            <person name="Tang J."/>
            <person name="Witsenboer H."/>
            <person name="Zhao S."/>
            <person name="Li Z."/>
            <person name="Zhang A."/>
            <person name="Wang D."/>
            <person name="Liang C."/>
        </authorList>
    </citation>
    <scope>NUCLEOTIDE SEQUENCE [LARGE SCALE GENOMIC DNA]</scope>
    <source>
        <strain evidence="2">cv. G1812</strain>
    </source>
</reference>
<evidence type="ECO:0000313" key="3">
    <source>
        <dbReference type="Proteomes" id="UP000015106"/>
    </source>
</evidence>
<feature type="domain" description="F-box" evidence="1">
    <location>
        <begin position="21"/>
        <end position="56"/>
    </location>
</feature>
<keyword evidence="3" id="KW-1185">Reference proteome</keyword>
<dbReference type="Pfam" id="PF12937">
    <property type="entry name" value="F-box-like"/>
    <property type="match status" value="1"/>
</dbReference>
<reference evidence="3" key="1">
    <citation type="journal article" date="2013" name="Nature">
        <title>Draft genome of the wheat A-genome progenitor Triticum urartu.</title>
        <authorList>
            <person name="Ling H.Q."/>
            <person name="Zhao S."/>
            <person name="Liu D."/>
            <person name="Wang J."/>
            <person name="Sun H."/>
            <person name="Zhang C."/>
            <person name="Fan H."/>
            <person name="Li D."/>
            <person name="Dong L."/>
            <person name="Tao Y."/>
            <person name="Gao C."/>
            <person name="Wu H."/>
            <person name="Li Y."/>
            <person name="Cui Y."/>
            <person name="Guo X."/>
            <person name="Zheng S."/>
            <person name="Wang B."/>
            <person name="Yu K."/>
            <person name="Liang Q."/>
            <person name="Yang W."/>
            <person name="Lou X."/>
            <person name="Chen J."/>
            <person name="Feng M."/>
            <person name="Jian J."/>
            <person name="Zhang X."/>
            <person name="Luo G."/>
            <person name="Jiang Y."/>
            <person name="Liu J."/>
            <person name="Wang Z."/>
            <person name="Sha Y."/>
            <person name="Zhang B."/>
            <person name="Wu H."/>
            <person name="Tang D."/>
            <person name="Shen Q."/>
            <person name="Xue P."/>
            <person name="Zou S."/>
            <person name="Wang X."/>
            <person name="Liu X."/>
            <person name="Wang F."/>
            <person name="Yang Y."/>
            <person name="An X."/>
            <person name="Dong Z."/>
            <person name="Zhang K."/>
            <person name="Zhang X."/>
            <person name="Luo M.C."/>
            <person name="Dvorak J."/>
            <person name="Tong Y."/>
            <person name="Wang J."/>
            <person name="Yang H."/>
            <person name="Li Z."/>
            <person name="Wang D."/>
            <person name="Zhang A."/>
            <person name="Wang J."/>
        </authorList>
    </citation>
    <scope>NUCLEOTIDE SEQUENCE</scope>
    <source>
        <strain evidence="3">cv. G1812</strain>
    </source>
</reference>
<dbReference type="AlphaFoldDB" id="A0A8R7R0Y6"/>
<dbReference type="Gramene" id="TuG1812G0700002145.01.T01">
    <property type="protein sequence ID" value="TuG1812G0700002145.01.T01.cds242237"/>
    <property type="gene ID" value="TuG1812G0700002145.01"/>
</dbReference>
<sequence>MQRHSKLCVSTSNPMFGLQDWANLPKDLLQSIFSHLGSICDLLAFVATCHAWRVALTSYSSKSTLCTLFPPLLIQPNIRVHVRRPPCNNGHRNLQAYKVIDPAKQSATGLHCHIDGEILQT</sequence>
<dbReference type="PANTHER" id="PTHR33800:SF11">
    <property type="entry name" value="F-BOX DOMAIN-CONTAINING PROTEIN"/>
    <property type="match status" value="1"/>
</dbReference>
<organism evidence="2 3">
    <name type="scientific">Triticum urartu</name>
    <name type="common">Red wild einkorn</name>
    <name type="synonym">Crithodium urartu</name>
    <dbReference type="NCBI Taxonomy" id="4572"/>
    <lineage>
        <taxon>Eukaryota</taxon>
        <taxon>Viridiplantae</taxon>
        <taxon>Streptophyta</taxon>
        <taxon>Embryophyta</taxon>
        <taxon>Tracheophyta</taxon>
        <taxon>Spermatophyta</taxon>
        <taxon>Magnoliopsida</taxon>
        <taxon>Liliopsida</taxon>
        <taxon>Poales</taxon>
        <taxon>Poaceae</taxon>
        <taxon>BOP clade</taxon>
        <taxon>Pooideae</taxon>
        <taxon>Triticodae</taxon>
        <taxon>Triticeae</taxon>
        <taxon>Triticinae</taxon>
        <taxon>Triticum</taxon>
    </lineage>
</organism>
<evidence type="ECO:0000313" key="2">
    <source>
        <dbReference type="EnsemblPlants" id="TuG1812G0700002145.01.T01.cds242237"/>
    </source>
</evidence>
<reference evidence="2" key="3">
    <citation type="submission" date="2022-06" db="UniProtKB">
        <authorList>
            <consortium name="EnsemblPlants"/>
        </authorList>
    </citation>
    <scope>IDENTIFICATION</scope>
</reference>
<dbReference type="Proteomes" id="UP000015106">
    <property type="component" value="Chromosome 7"/>
</dbReference>
<accession>A0A8R7R0Y6</accession>
<proteinExistence type="predicted"/>
<dbReference type="Gene3D" id="1.20.1280.50">
    <property type="match status" value="1"/>
</dbReference>